<proteinExistence type="predicted"/>
<dbReference type="EMBL" id="CAVLEF010000002">
    <property type="protein sequence ID" value="CAK1540998.1"/>
    <property type="molecule type" value="Genomic_DNA"/>
</dbReference>
<protein>
    <submittedName>
        <fullName evidence="2">Uncharacterized protein</fullName>
    </submittedName>
</protein>
<keyword evidence="3" id="KW-1185">Reference proteome</keyword>
<feature type="region of interest" description="Disordered" evidence="1">
    <location>
        <begin position="47"/>
        <end position="101"/>
    </location>
</feature>
<comment type="caution">
    <text evidence="2">The sequence shown here is derived from an EMBL/GenBank/DDBJ whole genome shotgun (WGS) entry which is preliminary data.</text>
</comment>
<dbReference type="Proteomes" id="UP001497472">
    <property type="component" value="Unassembled WGS sequence"/>
</dbReference>
<evidence type="ECO:0000313" key="2">
    <source>
        <dbReference type="EMBL" id="CAK1540998.1"/>
    </source>
</evidence>
<name>A0AAV1IY15_9NEOP</name>
<sequence length="101" mass="11761">MLYGEAALELASNLSELQRGRVVDQRLTDSRMTDRRMTDSRLMEHRMTEHRVTDKPQRQESLTSLRLRKEPQLPRATPISSIVIKSPPLSNDSLRRAIHRQ</sequence>
<dbReference type="AlphaFoldDB" id="A0AAV1IY15"/>
<gene>
    <name evidence="2" type="ORF">LNINA_LOCUS1016</name>
</gene>
<evidence type="ECO:0000313" key="3">
    <source>
        <dbReference type="Proteomes" id="UP001497472"/>
    </source>
</evidence>
<organism evidence="2 3">
    <name type="scientific">Leptosia nina</name>
    <dbReference type="NCBI Taxonomy" id="320188"/>
    <lineage>
        <taxon>Eukaryota</taxon>
        <taxon>Metazoa</taxon>
        <taxon>Ecdysozoa</taxon>
        <taxon>Arthropoda</taxon>
        <taxon>Hexapoda</taxon>
        <taxon>Insecta</taxon>
        <taxon>Pterygota</taxon>
        <taxon>Neoptera</taxon>
        <taxon>Endopterygota</taxon>
        <taxon>Lepidoptera</taxon>
        <taxon>Glossata</taxon>
        <taxon>Ditrysia</taxon>
        <taxon>Papilionoidea</taxon>
        <taxon>Pieridae</taxon>
        <taxon>Pierinae</taxon>
        <taxon>Leptosia</taxon>
    </lineage>
</organism>
<evidence type="ECO:0000256" key="1">
    <source>
        <dbReference type="SAM" id="MobiDB-lite"/>
    </source>
</evidence>
<accession>A0AAV1IY15</accession>
<reference evidence="2 3" key="1">
    <citation type="submission" date="2023-11" db="EMBL/GenBank/DDBJ databases">
        <authorList>
            <person name="Okamura Y."/>
        </authorList>
    </citation>
    <scope>NUCLEOTIDE SEQUENCE [LARGE SCALE GENOMIC DNA]</scope>
</reference>
<feature type="compositionally biased region" description="Basic and acidic residues" evidence="1">
    <location>
        <begin position="47"/>
        <end position="58"/>
    </location>
</feature>